<accession>A0A1H6RTW4</accession>
<evidence type="ECO:0000256" key="2">
    <source>
        <dbReference type="ARBA" id="ARBA00023125"/>
    </source>
</evidence>
<protein>
    <submittedName>
        <fullName evidence="5">AraC-type DNA-binding protein</fullName>
    </submittedName>
</protein>
<keyword evidence="1" id="KW-0805">Transcription regulation</keyword>
<feature type="domain" description="HTH araC/xylS-type" evidence="4">
    <location>
        <begin position="191"/>
        <end position="289"/>
    </location>
</feature>
<dbReference type="InterPro" id="IPR009057">
    <property type="entry name" value="Homeodomain-like_sf"/>
</dbReference>
<name>A0A1H6RTW4_9BACT</name>
<dbReference type="InterPro" id="IPR018060">
    <property type="entry name" value="HTH_AraC"/>
</dbReference>
<dbReference type="Pfam" id="PF02311">
    <property type="entry name" value="AraC_binding"/>
    <property type="match status" value="1"/>
</dbReference>
<dbReference type="AlphaFoldDB" id="A0A1H6RTW4"/>
<keyword evidence="2 5" id="KW-0238">DNA-binding</keyword>
<keyword evidence="3" id="KW-0804">Transcription</keyword>
<evidence type="ECO:0000313" key="6">
    <source>
        <dbReference type="Proteomes" id="UP000199532"/>
    </source>
</evidence>
<evidence type="ECO:0000256" key="3">
    <source>
        <dbReference type="ARBA" id="ARBA00023163"/>
    </source>
</evidence>
<dbReference type="GO" id="GO:0043565">
    <property type="term" value="F:sequence-specific DNA binding"/>
    <property type="evidence" value="ECO:0007669"/>
    <property type="project" value="InterPro"/>
</dbReference>
<dbReference type="SUPFAM" id="SSF46689">
    <property type="entry name" value="Homeodomain-like"/>
    <property type="match status" value="1"/>
</dbReference>
<dbReference type="PANTHER" id="PTHR43280:SF32">
    <property type="entry name" value="TRANSCRIPTIONAL REGULATORY PROTEIN"/>
    <property type="match status" value="1"/>
</dbReference>
<dbReference type="PRINTS" id="PR00032">
    <property type="entry name" value="HTHARAC"/>
</dbReference>
<dbReference type="Gene3D" id="1.10.10.60">
    <property type="entry name" value="Homeodomain-like"/>
    <property type="match status" value="1"/>
</dbReference>
<dbReference type="InterPro" id="IPR003313">
    <property type="entry name" value="AraC-bd"/>
</dbReference>
<dbReference type="RefSeq" id="WP_177196976.1">
    <property type="nucleotide sequence ID" value="NZ_FNXY01000002.1"/>
</dbReference>
<proteinExistence type="predicted"/>
<dbReference type="Pfam" id="PF12833">
    <property type="entry name" value="HTH_18"/>
    <property type="match status" value="1"/>
</dbReference>
<dbReference type="SUPFAM" id="SSF51215">
    <property type="entry name" value="Regulatory protein AraC"/>
    <property type="match status" value="1"/>
</dbReference>
<dbReference type="EMBL" id="FNXY01000002">
    <property type="protein sequence ID" value="SEI59308.1"/>
    <property type="molecule type" value="Genomic_DNA"/>
</dbReference>
<dbReference type="InterPro" id="IPR037923">
    <property type="entry name" value="HTH-like"/>
</dbReference>
<evidence type="ECO:0000259" key="4">
    <source>
        <dbReference type="PROSITE" id="PS01124"/>
    </source>
</evidence>
<evidence type="ECO:0000256" key="1">
    <source>
        <dbReference type="ARBA" id="ARBA00023015"/>
    </source>
</evidence>
<reference evidence="5 6" key="1">
    <citation type="submission" date="2016-10" db="EMBL/GenBank/DDBJ databases">
        <authorList>
            <person name="de Groot N.N."/>
        </authorList>
    </citation>
    <scope>NUCLEOTIDE SEQUENCE [LARGE SCALE GENOMIC DNA]</scope>
    <source>
        <strain evidence="5 6">DSM 19938</strain>
    </source>
</reference>
<gene>
    <name evidence="5" type="ORF">SAMN04487995_1537</name>
</gene>
<dbReference type="Proteomes" id="UP000199532">
    <property type="component" value="Unassembled WGS sequence"/>
</dbReference>
<dbReference type="PROSITE" id="PS01124">
    <property type="entry name" value="HTH_ARAC_FAMILY_2"/>
    <property type="match status" value="1"/>
</dbReference>
<keyword evidence="6" id="KW-1185">Reference proteome</keyword>
<dbReference type="SMART" id="SM00342">
    <property type="entry name" value="HTH_ARAC"/>
    <property type="match status" value="1"/>
</dbReference>
<dbReference type="InterPro" id="IPR020449">
    <property type="entry name" value="Tscrpt_reg_AraC-type_HTH"/>
</dbReference>
<evidence type="ECO:0000313" key="5">
    <source>
        <dbReference type="EMBL" id="SEI59308.1"/>
    </source>
</evidence>
<dbReference type="PANTHER" id="PTHR43280">
    <property type="entry name" value="ARAC-FAMILY TRANSCRIPTIONAL REGULATOR"/>
    <property type="match status" value="1"/>
</dbReference>
<organism evidence="5 6">
    <name type="scientific">Dyadobacter koreensis</name>
    <dbReference type="NCBI Taxonomy" id="408657"/>
    <lineage>
        <taxon>Bacteria</taxon>
        <taxon>Pseudomonadati</taxon>
        <taxon>Bacteroidota</taxon>
        <taxon>Cytophagia</taxon>
        <taxon>Cytophagales</taxon>
        <taxon>Spirosomataceae</taxon>
        <taxon>Dyadobacter</taxon>
    </lineage>
</organism>
<sequence>MSDKNIPVYQFEEFFGNESEVYLFPFDSSEDLILAHSNKISIPHRHDHYCCFFLEEGTIDFNIDFHPVQVNQNSLLVSYPGQVHQFISCREYKGWALSFSAGLVDDNARMLIEKSFENVALLTLKSEEIDWFKKLFDLIYTVLNIDNKAPFNAQLRRSLLDSFVYQACYLYQLQQEARTEKHTSRNVDIAKRFCTLLQKNFKVMKKPSEYAEKMNLSVSYLNDTVKSVTGFSLTYLIQQEIFGEAQRLLFYSEMSVKEISYNLGFEDDKYFIRLFGKTIGTSPASFRKNRVNRSFLIV</sequence>
<dbReference type="STRING" id="408657.SAMN04487995_1537"/>
<dbReference type="GO" id="GO:0003700">
    <property type="term" value="F:DNA-binding transcription factor activity"/>
    <property type="evidence" value="ECO:0007669"/>
    <property type="project" value="InterPro"/>
</dbReference>